<evidence type="ECO:0000313" key="3">
    <source>
        <dbReference type="Proteomes" id="UP000324222"/>
    </source>
</evidence>
<keyword evidence="3" id="KW-1185">Reference proteome</keyword>
<keyword evidence="1" id="KW-0472">Membrane</keyword>
<dbReference type="Proteomes" id="UP000324222">
    <property type="component" value="Unassembled WGS sequence"/>
</dbReference>
<evidence type="ECO:0000256" key="1">
    <source>
        <dbReference type="SAM" id="Phobius"/>
    </source>
</evidence>
<feature type="transmembrane region" description="Helical" evidence="1">
    <location>
        <begin position="135"/>
        <end position="160"/>
    </location>
</feature>
<feature type="transmembrane region" description="Helical" evidence="1">
    <location>
        <begin position="22"/>
        <end position="43"/>
    </location>
</feature>
<accession>A0A5B7HEZ5</accession>
<reference evidence="2 3" key="1">
    <citation type="submission" date="2019-05" db="EMBL/GenBank/DDBJ databases">
        <title>Another draft genome of Portunus trituberculatus and its Hox gene families provides insights of decapod evolution.</title>
        <authorList>
            <person name="Jeong J.-H."/>
            <person name="Song I."/>
            <person name="Kim S."/>
            <person name="Choi T."/>
            <person name="Kim D."/>
            <person name="Ryu S."/>
            <person name="Kim W."/>
        </authorList>
    </citation>
    <scope>NUCLEOTIDE SEQUENCE [LARGE SCALE GENOMIC DNA]</scope>
    <source>
        <tissue evidence="2">Muscle</tissue>
    </source>
</reference>
<sequence length="180" mass="20450">MAEEEAVSPSQESYLASLAYEIFTSPLNIFLLGVCAVLIYKILRPSDGSGAGEENTALVLSPSQLIILFLLIFSDNTAWALTYSYCHYFSPLSSIVPVFPFRFGQWRVFGGPRIVLCQSPRFCKHYIILRCFSRVFASMVFPVLCWAVCVFCVFPFIHLFCCCYYSCLSLRLPSSFPHYH</sequence>
<protein>
    <submittedName>
        <fullName evidence="2">Uncharacterized protein</fullName>
    </submittedName>
</protein>
<dbReference type="EMBL" id="VSRR010025965">
    <property type="protein sequence ID" value="MPC67244.1"/>
    <property type="molecule type" value="Genomic_DNA"/>
</dbReference>
<keyword evidence="1" id="KW-0812">Transmembrane</keyword>
<organism evidence="2 3">
    <name type="scientific">Portunus trituberculatus</name>
    <name type="common">Swimming crab</name>
    <name type="synonym">Neptunus trituberculatus</name>
    <dbReference type="NCBI Taxonomy" id="210409"/>
    <lineage>
        <taxon>Eukaryota</taxon>
        <taxon>Metazoa</taxon>
        <taxon>Ecdysozoa</taxon>
        <taxon>Arthropoda</taxon>
        <taxon>Crustacea</taxon>
        <taxon>Multicrustacea</taxon>
        <taxon>Malacostraca</taxon>
        <taxon>Eumalacostraca</taxon>
        <taxon>Eucarida</taxon>
        <taxon>Decapoda</taxon>
        <taxon>Pleocyemata</taxon>
        <taxon>Brachyura</taxon>
        <taxon>Eubrachyura</taxon>
        <taxon>Portunoidea</taxon>
        <taxon>Portunidae</taxon>
        <taxon>Portuninae</taxon>
        <taxon>Portunus</taxon>
    </lineage>
</organism>
<dbReference type="AlphaFoldDB" id="A0A5B7HEZ5"/>
<dbReference type="OrthoDB" id="547796at2759"/>
<name>A0A5B7HEZ5_PORTR</name>
<keyword evidence="1" id="KW-1133">Transmembrane helix</keyword>
<comment type="caution">
    <text evidence="2">The sequence shown here is derived from an EMBL/GenBank/DDBJ whole genome shotgun (WGS) entry which is preliminary data.</text>
</comment>
<proteinExistence type="predicted"/>
<gene>
    <name evidence="2" type="ORF">E2C01_061415</name>
</gene>
<evidence type="ECO:0000313" key="2">
    <source>
        <dbReference type="EMBL" id="MPC67244.1"/>
    </source>
</evidence>
<feature type="transmembrane region" description="Helical" evidence="1">
    <location>
        <begin position="55"/>
        <end position="73"/>
    </location>
</feature>